<sequence length="90" mass="10127">MACESRLTSEKGDEFGKSISGCFDENKPRKTVNVFFLHKQLEQINQPPVEFHNDIICTISDKFSTGMVKGNQWLRVPGIPQAGLEKKLTS</sequence>
<dbReference type="EMBL" id="KN567350">
    <property type="protein sequence ID" value="KHJ84656.1"/>
    <property type="molecule type" value="Genomic_DNA"/>
</dbReference>
<evidence type="ECO:0000313" key="2">
    <source>
        <dbReference type="Proteomes" id="UP000053660"/>
    </source>
</evidence>
<evidence type="ECO:0000313" key="1">
    <source>
        <dbReference type="EMBL" id="KHJ84656.1"/>
    </source>
</evidence>
<reference evidence="1 2" key="1">
    <citation type="submission" date="2014-03" db="EMBL/GenBank/DDBJ databases">
        <title>Draft genome of the hookworm Oesophagostomum dentatum.</title>
        <authorList>
            <person name="Mitreva M."/>
        </authorList>
    </citation>
    <scope>NUCLEOTIDE SEQUENCE [LARGE SCALE GENOMIC DNA]</scope>
    <source>
        <strain evidence="1 2">OD-Hann</strain>
    </source>
</reference>
<dbReference type="AlphaFoldDB" id="A0A0B1SLC2"/>
<name>A0A0B1SLC2_OESDE</name>
<keyword evidence="2" id="KW-1185">Reference proteome</keyword>
<accession>A0A0B1SLC2</accession>
<proteinExistence type="predicted"/>
<gene>
    <name evidence="1" type="ORF">OESDEN_15628</name>
</gene>
<dbReference type="Proteomes" id="UP000053660">
    <property type="component" value="Unassembled WGS sequence"/>
</dbReference>
<protein>
    <submittedName>
        <fullName evidence="1">Uncharacterized protein</fullName>
    </submittedName>
</protein>
<organism evidence="1 2">
    <name type="scientific">Oesophagostomum dentatum</name>
    <name type="common">Nodular worm</name>
    <dbReference type="NCBI Taxonomy" id="61180"/>
    <lineage>
        <taxon>Eukaryota</taxon>
        <taxon>Metazoa</taxon>
        <taxon>Ecdysozoa</taxon>
        <taxon>Nematoda</taxon>
        <taxon>Chromadorea</taxon>
        <taxon>Rhabditida</taxon>
        <taxon>Rhabditina</taxon>
        <taxon>Rhabditomorpha</taxon>
        <taxon>Strongyloidea</taxon>
        <taxon>Strongylidae</taxon>
        <taxon>Oesophagostomum</taxon>
    </lineage>
</organism>